<proteinExistence type="predicted"/>
<dbReference type="Proteomes" id="UP000309997">
    <property type="component" value="Unassembled WGS sequence"/>
</dbReference>
<protein>
    <submittedName>
        <fullName evidence="1">Uncharacterized protein</fullName>
    </submittedName>
</protein>
<name>A0ACC4CF33_POPAL</name>
<sequence length="66" mass="7485">MSRSGDARISDNGQRQNILLNLEDPIQANLLNVMAHFFSFANHPQISSSSDLYQFQAYSILQDIQD</sequence>
<evidence type="ECO:0000313" key="1">
    <source>
        <dbReference type="EMBL" id="KAL3596067.1"/>
    </source>
</evidence>
<comment type="caution">
    <text evidence="1">The sequence shown here is derived from an EMBL/GenBank/DDBJ whole genome shotgun (WGS) entry which is preliminary data.</text>
</comment>
<accession>A0ACC4CF33</accession>
<gene>
    <name evidence="1" type="ORF">D5086_007704</name>
</gene>
<organism evidence="1 2">
    <name type="scientific">Populus alba</name>
    <name type="common">White poplar</name>
    <dbReference type="NCBI Taxonomy" id="43335"/>
    <lineage>
        <taxon>Eukaryota</taxon>
        <taxon>Viridiplantae</taxon>
        <taxon>Streptophyta</taxon>
        <taxon>Embryophyta</taxon>
        <taxon>Tracheophyta</taxon>
        <taxon>Spermatophyta</taxon>
        <taxon>Magnoliopsida</taxon>
        <taxon>eudicotyledons</taxon>
        <taxon>Gunneridae</taxon>
        <taxon>Pentapetalae</taxon>
        <taxon>rosids</taxon>
        <taxon>fabids</taxon>
        <taxon>Malpighiales</taxon>
        <taxon>Salicaceae</taxon>
        <taxon>Saliceae</taxon>
        <taxon>Populus</taxon>
    </lineage>
</organism>
<evidence type="ECO:0000313" key="2">
    <source>
        <dbReference type="Proteomes" id="UP000309997"/>
    </source>
</evidence>
<reference evidence="1 2" key="1">
    <citation type="journal article" date="2024" name="Plant Biotechnol. J.">
        <title>Genome and CRISPR/Cas9 system of a widespread forest tree (Populus alba) in the world.</title>
        <authorList>
            <person name="Liu Y.J."/>
            <person name="Jiang P.F."/>
            <person name="Han X.M."/>
            <person name="Li X.Y."/>
            <person name="Wang H.M."/>
            <person name="Wang Y.J."/>
            <person name="Wang X.X."/>
            <person name="Zeng Q.Y."/>
        </authorList>
    </citation>
    <scope>NUCLEOTIDE SEQUENCE [LARGE SCALE GENOMIC DNA]</scope>
    <source>
        <strain evidence="2">cv. PAL-ZL1</strain>
    </source>
</reference>
<keyword evidence="2" id="KW-1185">Reference proteome</keyword>
<dbReference type="EMBL" id="RCHU02000004">
    <property type="protein sequence ID" value="KAL3596067.1"/>
    <property type="molecule type" value="Genomic_DNA"/>
</dbReference>